<name>A0A1I3P8H2_9HYPH</name>
<dbReference type="STRING" id="1121003.SAMN03080618_02245"/>
<dbReference type="RefSeq" id="WP_139207912.1">
    <property type="nucleotide sequence ID" value="NZ_FORF01000012.1"/>
</dbReference>
<dbReference type="EMBL" id="FORF01000012">
    <property type="protein sequence ID" value="SFJ17848.1"/>
    <property type="molecule type" value="Genomic_DNA"/>
</dbReference>
<evidence type="ECO:0000313" key="2">
    <source>
        <dbReference type="Proteomes" id="UP000242763"/>
    </source>
</evidence>
<proteinExistence type="predicted"/>
<protein>
    <submittedName>
        <fullName evidence="1">Uncharacterized protein</fullName>
    </submittedName>
</protein>
<keyword evidence="2" id="KW-1185">Reference proteome</keyword>
<evidence type="ECO:0000313" key="1">
    <source>
        <dbReference type="EMBL" id="SFJ17848.1"/>
    </source>
</evidence>
<accession>A0A1I3P8H2</accession>
<organism evidence="1 2">
    <name type="scientific">Aquamicrobium aerolatum DSM 21857</name>
    <dbReference type="NCBI Taxonomy" id="1121003"/>
    <lineage>
        <taxon>Bacteria</taxon>
        <taxon>Pseudomonadati</taxon>
        <taxon>Pseudomonadota</taxon>
        <taxon>Alphaproteobacteria</taxon>
        <taxon>Hyphomicrobiales</taxon>
        <taxon>Phyllobacteriaceae</taxon>
        <taxon>Aerobium</taxon>
    </lineage>
</organism>
<sequence>MAKTLGDQRQLAALFAEHMLGDADFFKKRENEQLYTLQPVRDQGADFRFRYDWDERVQDVKVQQIVVDDGEYVLNGRRHYSPWTLTCKDNHDAIAQLHEIAPDLNLSEVQVVSMRLVFQFVINEDNFPVTVRINPPHTATISDRTLEDAIMELLTRNGIRLPRQADTAAIAAE</sequence>
<dbReference type="OrthoDB" id="7238400at2"/>
<reference evidence="2" key="1">
    <citation type="submission" date="2016-10" db="EMBL/GenBank/DDBJ databases">
        <authorList>
            <person name="Varghese N."/>
            <person name="Submissions S."/>
        </authorList>
    </citation>
    <scope>NUCLEOTIDE SEQUENCE [LARGE SCALE GENOMIC DNA]</scope>
    <source>
        <strain evidence="2">DSM 21857</strain>
    </source>
</reference>
<gene>
    <name evidence="1" type="ORF">SAMN03080618_02245</name>
</gene>
<dbReference type="Proteomes" id="UP000242763">
    <property type="component" value="Unassembled WGS sequence"/>
</dbReference>
<dbReference type="AlphaFoldDB" id="A0A1I3P8H2"/>